<evidence type="ECO:0000256" key="9">
    <source>
        <dbReference type="ARBA" id="ARBA00023163"/>
    </source>
</evidence>
<feature type="transmembrane region" description="Helical" evidence="13">
    <location>
        <begin position="464"/>
        <end position="483"/>
    </location>
</feature>
<evidence type="ECO:0000256" key="7">
    <source>
        <dbReference type="ARBA" id="ARBA00023125"/>
    </source>
</evidence>
<keyword evidence="5 13" id="KW-1133">Transmembrane helix</keyword>
<evidence type="ECO:0000256" key="1">
    <source>
        <dbReference type="ARBA" id="ARBA00004123"/>
    </source>
</evidence>
<evidence type="ECO:0000256" key="10">
    <source>
        <dbReference type="ARBA" id="ARBA00023242"/>
    </source>
</evidence>
<dbReference type="InterPro" id="IPR011598">
    <property type="entry name" value="bHLH_dom"/>
</dbReference>
<comment type="subcellular location">
    <subcellularLocation>
        <location evidence="2">Endoplasmic reticulum membrane</location>
        <topology evidence="2">Multi-pass membrane protein</topology>
    </subcellularLocation>
    <subcellularLocation>
        <location evidence="1">Nucleus</location>
    </subcellularLocation>
</comment>
<dbReference type="InterPro" id="IPR036638">
    <property type="entry name" value="HLH_DNA-bd_sf"/>
</dbReference>
<feature type="domain" description="BHLH" evidence="14">
    <location>
        <begin position="310"/>
        <end position="360"/>
    </location>
</feature>
<name>A0ABM1BE43_LIMPO</name>
<evidence type="ECO:0000256" key="3">
    <source>
        <dbReference type="ARBA" id="ARBA00022692"/>
    </source>
</evidence>
<feature type="transmembrane region" description="Helical" evidence="13">
    <location>
        <begin position="520"/>
        <end position="544"/>
    </location>
</feature>
<feature type="compositionally biased region" description="Basic and acidic residues" evidence="12">
    <location>
        <begin position="410"/>
        <end position="419"/>
    </location>
</feature>
<proteinExistence type="predicted"/>
<evidence type="ECO:0000256" key="11">
    <source>
        <dbReference type="SAM" id="Coils"/>
    </source>
</evidence>
<evidence type="ECO:0000259" key="14">
    <source>
        <dbReference type="PROSITE" id="PS50888"/>
    </source>
</evidence>
<dbReference type="SUPFAM" id="SSF47459">
    <property type="entry name" value="HLH, helix-loop-helix DNA-binding domain"/>
    <property type="match status" value="1"/>
</dbReference>
<dbReference type="GeneID" id="106464545"/>
<dbReference type="CDD" id="cd11394">
    <property type="entry name" value="bHLHzip_SREBP"/>
    <property type="match status" value="1"/>
</dbReference>
<keyword evidence="8 13" id="KW-0472">Membrane</keyword>
<keyword evidence="15" id="KW-1185">Reference proteome</keyword>
<keyword evidence="7" id="KW-0238">DNA-binding</keyword>
<sequence length="1116" mass="125390">MESDEQLPHLEIEEGFDEISYLMSPLNDLETPSVEIFNGDLLSLCDLYDPSLKEFEDDIQLDHVGATSESLTREISLQQNDQQVTLSSISDQSLDVNLSELSPQPETSYRNVPVEMTTSVNFSPNNQTQSLISDIKSSVALIDQTPTSFLTQEVNRARIGTPSIPHVVVQPFYQNIATPRTLPKQNLGTQNVTIDDIVTALKIQQKQQLLQQLSQLPSQKVQQLLLQAQLMKKETEEGLITYTTTPVVCVPPSFTTVSNVMDTTASPVQTVVSTQPASAIWTTGIPVVLDPDKLPINRITTLKTVPEKGEKRSAHNVIERRYRSSINDRIMELKNIVAGEDAKLNKSAVLKKTIDYIRFLQNANKKLRQENMALKMVSKVQKTEEHGDLSSELLKADVNIVSEFSPPPSEESRRLHEDSSSSEAFSPHLYSPDGSKFDSFLGSSKSVDQSDNFITTGMLDHSRMALCVFVLAILSFNPFSHLLSNRNGITDPEALSSLWTGRTILSSSPADDYEGKWSNWFFSSFTVWIINFTIILGLMIKLFIYGEPLLKIKSPHSMMFWKHRKQADFDLAKGDYSSANSQLQLCLRALGRPLPTCTLVLVTSITWQIIRQFLHRLWIGQLMNKKAGGLKTLQNVREECFQNTAHVYHRLNQLHLLGYNGESHLEGINLALCAVNLAEMAGDSLSRETRADIHISAALRIKESFPYCLHFFTKYFLSLAKELCNSENQVSVFQWLFLPDGYRFFVTNTWSYKEDDTVFSSLENIGDPLSYVSRKFRENILEKAVRSLFTSSSCLSVHRQQRNQPLGATTHYYVEQLMEVSRVAGPPRSVAFAVGSNLHVHSIDHVSEWWAALVGVTVHWIQGEDQKAEKLCKIVDCFPVKFLGIQNPLPEALFKAYNAQRAYLNKWPIDDVLELCTEAGILLENSFSFASHHVPTPTDQDFQLLACVWLLSIRTALWEENASTKETYSSNTRKTFSFVSGYQHDLSLLRKLAHRMSEAQAKLPLYEATLRLITEANPTKTRLLLDCSLRKRSDSSSSAIYTKGAGQLGPGDRDHAYALILACRHLPQPMLSSPGARESMLTDAARILEKVGDKRKLKDCQAMMMTLGTLVGGIQT</sequence>
<dbReference type="PANTHER" id="PTHR46062">
    <property type="entry name" value="STEROL REGULATORY ELEMENT-BINDING PROTEIN"/>
    <property type="match status" value="1"/>
</dbReference>
<keyword evidence="3 13" id="KW-0812">Transmembrane</keyword>
<dbReference type="Proteomes" id="UP000694941">
    <property type="component" value="Unplaced"/>
</dbReference>
<evidence type="ECO:0000313" key="15">
    <source>
        <dbReference type="Proteomes" id="UP000694941"/>
    </source>
</evidence>
<evidence type="ECO:0000256" key="2">
    <source>
        <dbReference type="ARBA" id="ARBA00004477"/>
    </source>
</evidence>
<reference evidence="16" key="1">
    <citation type="submission" date="2025-08" db="UniProtKB">
        <authorList>
            <consortium name="RefSeq"/>
        </authorList>
    </citation>
    <scope>IDENTIFICATION</scope>
    <source>
        <tissue evidence="16">Muscle</tissue>
    </source>
</reference>
<feature type="region of interest" description="Disordered" evidence="12">
    <location>
        <begin position="405"/>
        <end position="430"/>
    </location>
</feature>
<evidence type="ECO:0000256" key="13">
    <source>
        <dbReference type="SAM" id="Phobius"/>
    </source>
</evidence>
<keyword evidence="9" id="KW-0804">Transcription</keyword>
<gene>
    <name evidence="16" type="primary">LOC106464545</name>
</gene>
<organism evidence="15 16">
    <name type="scientific">Limulus polyphemus</name>
    <name type="common">Atlantic horseshoe crab</name>
    <dbReference type="NCBI Taxonomy" id="6850"/>
    <lineage>
        <taxon>Eukaryota</taxon>
        <taxon>Metazoa</taxon>
        <taxon>Ecdysozoa</taxon>
        <taxon>Arthropoda</taxon>
        <taxon>Chelicerata</taxon>
        <taxon>Merostomata</taxon>
        <taxon>Xiphosura</taxon>
        <taxon>Limulidae</taxon>
        <taxon>Limulus</taxon>
    </lineage>
</organism>
<dbReference type="PANTHER" id="PTHR46062:SF1">
    <property type="entry name" value="LP12374P"/>
    <property type="match status" value="1"/>
</dbReference>
<protein>
    <submittedName>
        <fullName evidence="16">Sterol regulatory element-binding protein 2-like isoform X1</fullName>
    </submittedName>
</protein>
<keyword evidence="6" id="KW-0805">Transcription regulation</keyword>
<evidence type="ECO:0000256" key="6">
    <source>
        <dbReference type="ARBA" id="ARBA00023015"/>
    </source>
</evidence>
<keyword evidence="11" id="KW-0175">Coiled coil</keyword>
<evidence type="ECO:0000256" key="5">
    <source>
        <dbReference type="ARBA" id="ARBA00022989"/>
    </source>
</evidence>
<keyword evidence="10" id="KW-0539">Nucleus</keyword>
<evidence type="ECO:0000256" key="12">
    <source>
        <dbReference type="SAM" id="MobiDB-lite"/>
    </source>
</evidence>
<dbReference type="Pfam" id="PF00010">
    <property type="entry name" value="HLH"/>
    <property type="match status" value="1"/>
</dbReference>
<dbReference type="RefSeq" id="XP_013780144.1">
    <property type="nucleotide sequence ID" value="XM_013924690.2"/>
</dbReference>
<evidence type="ECO:0000313" key="16">
    <source>
        <dbReference type="RefSeq" id="XP_013780144.1"/>
    </source>
</evidence>
<evidence type="ECO:0000256" key="8">
    <source>
        <dbReference type="ARBA" id="ARBA00023136"/>
    </source>
</evidence>
<dbReference type="Gene3D" id="4.10.280.10">
    <property type="entry name" value="Helix-loop-helix DNA-binding domain"/>
    <property type="match status" value="1"/>
</dbReference>
<dbReference type="PROSITE" id="PS50888">
    <property type="entry name" value="BHLH"/>
    <property type="match status" value="1"/>
</dbReference>
<dbReference type="SMART" id="SM00353">
    <property type="entry name" value="HLH"/>
    <property type="match status" value="1"/>
</dbReference>
<accession>A0ABM1BE43</accession>
<evidence type="ECO:0000256" key="4">
    <source>
        <dbReference type="ARBA" id="ARBA00022824"/>
    </source>
</evidence>
<keyword evidence="4" id="KW-0256">Endoplasmic reticulum</keyword>
<feature type="coiled-coil region" evidence="11">
    <location>
        <begin position="350"/>
        <end position="377"/>
    </location>
</feature>